<name>T1KPF4_TETUR</name>
<dbReference type="AlphaFoldDB" id="T1KPF4"/>
<dbReference type="EMBL" id="CAEY01000319">
    <property type="status" value="NOT_ANNOTATED_CDS"/>
    <property type="molecule type" value="Genomic_DNA"/>
</dbReference>
<reference evidence="2" key="1">
    <citation type="submission" date="2011-08" db="EMBL/GenBank/DDBJ databases">
        <authorList>
            <person name="Rombauts S."/>
        </authorList>
    </citation>
    <scope>NUCLEOTIDE SEQUENCE</scope>
    <source>
        <strain evidence="2">London</strain>
    </source>
</reference>
<accession>T1KPF4</accession>
<dbReference type="Proteomes" id="UP000015104">
    <property type="component" value="Unassembled WGS sequence"/>
</dbReference>
<organism evidence="1 2">
    <name type="scientific">Tetranychus urticae</name>
    <name type="common">Two-spotted spider mite</name>
    <dbReference type="NCBI Taxonomy" id="32264"/>
    <lineage>
        <taxon>Eukaryota</taxon>
        <taxon>Metazoa</taxon>
        <taxon>Ecdysozoa</taxon>
        <taxon>Arthropoda</taxon>
        <taxon>Chelicerata</taxon>
        <taxon>Arachnida</taxon>
        <taxon>Acari</taxon>
        <taxon>Acariformes</taxon>
        <taxon>Trombidiformes</taxon>
        <taxon>Prostigmata</taxon>
        <taxon>Eleutherengona</taxon>
        <taxon>Raphignathae</taxon>
        <taxon>Tetranychoidea</taxon>
        <taxon>Tetranychidae</taxon>
        <taxon>Tetranychus</taxon>
    </lineage>
</organism>
<evidence type="ECO:0000313" key="2">
    <source>
        <dbReference type="Proteomes" id="UP000015104"/>
    </source>
</evidence>
<evidence type="ECO:0000313" key="1">
    <source>
        <dbReference type="EnsemblMetazoa" id="tetur17g00230.1"/>
    </source>
</evidence>
<keyword evidence="2" id="KW-1185">Reference proteome</keyword>
<sequence>MSIALQLQHGISFFNHFYRRIVHHPNLTHPLITF</sequence>
<reference evidence="1" key="2">
    <citation type="submission" date="2015-06" db="UniProtKB">
        <authorList>
            <consortium name="EnsemblMetazoa"/>
        </authorList>
    </citation>
    <scope>IDENTIFICATION</scope>
</reference>
<dbReference type="HOGENOM" id="CLU_3377663_0_0_1"/>
<proteinExistence type="predicted"/>
<protein>
    <submittedName>
        <fullName evidence="1">Uncharacterized protein</fullName>
    </submittedName>
</protein>
<dbReference type="EnsemblMetazoa" id="tetur17g00230.1">
    <property type="protein sequence ID" value="tetur17g00230.1"/>
    <property type="gene ID" value="tetur17g00230"/>
</dbReference>